<protein>
    <recommendedName>
        <fullName evidence="1">Integrase catalytic domain-containing protein</fullName>
    </recommendedName>
</protein>
<dbReference type="InterPro" id="IPR012337">
    <property type="entry name" value="RNaseH-like_sf"/>
</dbReference>
<evidence type="ECO:0000313" key="2">
    <source>
        <dbReference type="EMBL" id="GGK33957.1"/>
    </source>
</evidence>
<dbReference type="PANTHER" id="PTHR46889">
    <property type="entry name" value="TRANSPOSASE INSF FOR INSERTION SEQUENCE IS3B-RELATED"/>
    <property type="match status" value="1"/>
</dbReference>
<dbReference type="InterPro" id="IPR050900">
    <property type="entry name" value="Transposase_IS3/IS150/IS904"/>
</dbReference>
<feature type="domain" description="Integrase catalytic" evidence="1">
    <location>
        <begin position="27"/>
        <end position="92"/>
    </location>
</feature>
<dbReference type="Gene3D" id="3.30.420.10">
    <property type="entry name" value="Ribonuclease H-like superfamily/Ribonuclease H"/>
    <property type="match status" value="1"/>
</dbReference>
<dbReference type="Proteomes" id="UP000612329">
    <property type="component" value="Unassembled WGS sequence"/>
</dbReference>
<dbReference type="RefSeq" id="WP_188654746.1">
    <property type="nucleotide sequence ID" value="NZ_BMNR01000009.1"/>
</dbReference>
<reference evidence="2" key="1">
    <citation type="journal article" date="2014" name="Int. J. Syst. Evol. Microbiol.">
        <title>Complete genome sequence of Corynebacterium casei LMG S-19264T (=DSM 44701T), isolated from a smear-ripened cheese.</title>
        <authorList>
            <consortium name="US DOE Joint Genome Institute (JGI-PGF)"/>
            <person name="Walter F."/>
            <person name="Albersmeier A."/>
            <person name="Kalinowski J."/>
            <person name="Ruckert C."/>
        </authorList>
    </citation>
    <scope>NUCLEOTIDE SEQUENCE</scope>
    <source>
        <strain evidence="2">JCM 12862</strain>
    </source>
</reference>
<sequence length="110" mass="13288">MLIHYSDRGIQYASKAFRELLKYNELIAQSMSRKGNCWDNAVAKSFFKSLKVELVYYNEFKTIDEAKAKVFEWVEIWYTKLRLYQTLGYKTPHEMEQEFYQLIMQHSPLK</sequence>
<gene>
    <name evidence="2" type="ORF">GCM10007962_30500</name>
</gene>
<dbReference type="AlphaFoldDB" id="A0A8J3FIV5"/>
<dbReference type="EMBL" id="BMNR01000009">
    <property type="protein sequence ID" value="GGK33957.1"/>
    <property type="molecule type" value="Genomic_DNA"/>
</dbReference>
<evidence type="ECO:0000259" key="1">
    <source>
        <dbReference type="Pfam" id="PF13683"/>
    </source>
</evidence>
<dbReference type="GO" id="GO:0015074">
    <property type="term" value="P:DNA integration"/>
    <property type="evidence" value="ECO:0007669"/>
    <property type="project" value="InterPro"/>
</dbReference>
<comment type="caution">
    <text evidence="2">The sequence shown here is derived from an EMBL/GenBank/DDBJ whole genome shotgun (WGS) entry which is preliminary data.</text>
</comment>
<name>A0A8J3FIV5_9FLAO</name>
<dbReference type="InterPro" id="IPR036397">
    <property type="entry name" value="RNaseH_sf"/>
</dbReference>
<dbReference type="SUPFAM" id="SSF53098">
    <property type="entry name" value="Ribonuclease H-like"/>
    <property type="match status" value="1"/>
</dbReference>
<reference evidence="2" key="2">
    <citation type="submission" date="2020-09" db="EMBL/GenBank/DDBJ databases">
        <authorList>
            <person name="Sun Q."/>
            <person name="Ohkuma M."/>
        </authorList>
    </citation>
    <scope>NUCLEOTIDE SEQUENCE</scope>
    <source>
        <strain evidence="2">JCM 12862</strain>
    </source>
</reference>
<dbReference type="InterPro" id="IPR001584">
    <property type="entry name" value="Integrase_cat-core"/>
</dbReference>
<accession>A0A8J3FIV5</accession>
<dbReference type="GO" id="GO:0003676">
    <property type="term" value="F:nucleic acid binding"/>
    <property type="evidence" value="ECO:0007669"/>
    <property type="project" value="InterPro"/>
</dbReference>
<dbReference type="PANTHER" id="PTHR46889:SF4">
    <property type="entry name" value="TRANSPOSASE INSO FOR INSERTION SEQUENCE ELEMENT IS911B-RELATED"/>
    <property type="match status" value="1"/>
</dbReference>
<proteinExistence type="predicted"/>
<keyword evidence="3" id="KW-1185">Reference proteome</keyword>
<evidence type="ECO:0000313" key="3">
    <source>
        <dbReference type="Proteomes" id="UP000612329"/>
    </source>
</evidence>
<organism evidence="2 3">
    <name type="scientific">Yeosuana aromativorans</name>
    <dbReference type="NCBI Taxonomy" id="288019"/>
    <lineage>
        <taxon>Bacteria</taxon>
        <taxon>Pseudomonadati</taxon>
        <taxon>Bacteroidota</taxon>
        <taxon>Flavobacteriia</taxon>
        <taxon>Flavobacteriales</taxon>
        <taxon>Flavobacteriaceae</taxon>
        <taxon>Yeosuana</taxon>
    </lineage>
</organism>
<dbReference type="Pfam" id="PF13683">
    <property type="entry name" value="rve_3"/>
    <property type="match status" value="1"/>
</dbReference>